<comment type="subunit">
    <text evidence="3 11">Monomer.</text>
</comment>
<dbReference type="GO" id="GO:0008270">
    <property type="term" value="F:zinc ion binding"/>
    <property type="evidence" value="ECO:0007669"/>
    <property type="project" value="InterPro"/>
</dbReference>
<dbReference type="InterPro" id="IPR020061">
    <property type="entry name" value="Glu_tRNA_lig_a-bdl"/>
</dbReference>
<dbReference type="AlphaFoldDB" id="A0A1Z4LN25"/>
<dbReference type="InterPro" id="IPR004527">
    <property type="entry name" value="Glu-tRNA-ligase_bac/mito"/>
</dbReference>
<evidence type="ECO:0000256" key="2">
    <source>
        <dbReference type="ARBA" id="ARBA00007894"/>
    </source>
</evidence>
<feature type="short sequence motif" description="'HIGH' region" evidence="11">
    <location>
        <begin position="9"/>
        <end position="19"/>
    </location>
</feature>
<protein>
    <recommendedName>
        <fullName evidence="11">Glutamate--tRNA ligase</fullName>
        <ecNumber evidence="11">6.1.1.17</ecNumber>
    </recommendedName>
    <alternativeName>
        <fullName evidence="11">Glutamyl-tRNA synthetase</fullName>
        <shortName evidence="11">GluRS</shortName>
    </alternativeName>
</protein>
<keyword evidence="15" id="KW-1185">Reference proteome</keyword>
<evidence type="ECO:0000256" key="1">
    <source>
        <dbReference type="ARBA" id="ARBA00004496"/>
    </source>
</evidence>
<evidence type="ECO:0000256" key="5">
    <source>
        <dbReference type="ARBA" id="ARBA00022598"/>
    </source>
</evidence>
<comment type="caution">
    <text evidence="11">Lacks conserved residue(s) required for the propagation of feature annotation.</text>
</comment>
<dbReference type="Gene3D" id="3.40.50.620">
    <property type="entry name" value="HUPs"/>
    <property type="match status" value="1"/>
</dbReference>
<comment type="similarity">
    <text evidence="2 11">Belongs to the class-I aminoacyl-tRNA synthetase family. Glutamate--tRNA ligase type 1 subfamily.</text>
</comment>
<dbReference type="GO" id="GO:0000049">
    <property type="term" value="F:tRNA binding"/>
    <property type="evidence" value="ECO:0007669"/>
    <property type="project" value="InterPro"/>
</dbReference>
<dbReference type="InterPro" id="IPR020058">
    <property type="entry name" value="Glu/Gln-tRNA-synth_Ib_cat-dom"/>
</dbReference>
<gene>
    <name evidence="11 14" type="primary">gltX</name>
    <name evidence="14" type="ORF">NIES267_21030</name>
</gene>
<dbReference type="Proteomes" id="UP000218418">
    <property type="component" value="Chromosome"/>
</dbReference>
<keyword evidence="9 11" id="KW-0030">Aminoacyl-tRNA synthetase</keyword>
<keyword evidence="4 11" id="KW-0963">Cytoplasm</keyword>
<dbReference type="Gene3D" id="1.10.10.350">
    <property type="match status" value="1"/>
</dbReference>
<evidence type="ECO:0000256" key="6">
    <source>
        <dbReference type="ARBA" id="ARBA00022741"/>
    </source>
</evidence>
<comment type="catalytic activity">
    <reaction evidence="10 11">
        <text>tRNA(Glu) + L-glutamate + ATP = L-glutamyl-tRNA(Glu) + AMP + diphosphate</text>
        <dbReference type="Rhea" id="RHEA:23540"/>
        <dbReference type="Rhea" id="RHEA-COMP:9663"/>
        <dbReference type="Rhea" id="RHEA-COMP:9680"/>
        <dbReference type="ChEBI" id="CHEBI:29985"/>
        <dbReference type="ChEBI" id="CHEBI:30616"/>
        <dbReference type="ChEBI" id="CHEBI:33019"/>
        <dbReference type="ChEBI" id="CHEBI:78442"/>
        <dbReference type="ChEBI" id="CHEBI:78520"/>
        <dbReference type="ChEBI" id="CHEBI:456215"/>
        <dbReference type="EC" id="6.1.1.17"/>
    </reaction>
</comment>
<dbReference type="Pfam" id="PF19269">
    <property type="entry name" value="Anticodon_2"/>
    <property type="match status" value="1"/>
</dbReference>
<dbReference type="InterPro" id="IPR008925">
    <property type="entry name" value="aa_tRNA-synth_I_cd-bd_sf"/>
</dbReference>
<dbReference type="NCBIfam" id="TIGR00464">
    <property type="entry name" value="gltX_bact"/>
    <property type="match status" value="1"/>
</dbReference>
<keyword evidence="7 11" id="KW-0067">ATP-binding</keyword>
<dbReference type="EMBL" id="AP018227">
    <property type="protein sequence ID" value="BAY82619.1"/>
    <property type="molecule type" value="Genomic_DNA"/>
</dbReference>
<dbReference type="Gene3D" id="1.10.1160.10">
    <property type="entry name" value="Glutamyl-trna Synthetase, Domain 2"/>
    <property type="match status" value="1"/>
</dbReference>
<evidence type="ECO:0000313" key="15">
    <source>
        <dbReference type="Proteomes" id="UP000218418"/>
    </source>
</evidence>
<dbReference type="InterPro" id="IPR045462">
    <property type="entry name" value="aa-tRNA-synth_I_cd-bd"/>
</dbReference>
<evidence type="ECO:0000259" key="13">
    <source>
        <dbReference type="Pfam" id="PF19269"/>
    </source>
</evidence>
<dbReference type="PANTHER" id="PTHR43311:SF2">
    <property type="entry name" value="GLUTAMATE--TRNA LIGASE, MITOCHONDRIAL-RELATED"/>
    <property type="match status" value="1"/>
</dbReference>
<dbReference type="PANTHER" id="PTHR43311">
    <property type="entry name" value="GLUTAMATE--TRNA LIGASE"/>
    <property type="match status" value="1"/>
</dbReference>
<accession>A0A1Z4LN25</accession>
<evidence type="ECO:0000256" key="11">
    <source>
        <dbReference type="HAMAP-Rule" id="MF_00022"/>
    </source>
</evidence>
<keyword evidence="6 11" id="KW-0547">Nucleotide-binding</keyword>
<feature type="domain" description="Glutamyl/glutaminyl-tRNA synthetase class Ib catalytic" evidence="12">
    <location>
        <begin position="4"/>
        <end position="317"/>
    </location>
</feature>
<dbReference type="GO" id="GO:0005829">
    <property type="term" value="C:cytosol"/>
    <property type="evidence" value="ECO:0007669"/>
    <property type="project" value="TreeGrafter"/>
</dbReference>
<feature type="short sequence motif" description="'KMSKS' region" evidence="11">
    <location>
        <begin position="247"/>
        <end position="251"/>
    </location>
</feature>
<keyword evidence="5 11" id="KW-0436">Ligase</keyword>
<dbReference type="InterPro" id="IPR000924">
    <property type="entry name" value="Glu/Gln-tRNA-synth"/>
</dbReference>
<dbReference type="InterPro" id="IPR020751">
    <property type="entry name" value="aa-tRNA-synth_I_codon-bd_sub2"/>
</dbReference>
<evidence type="ECO:0000256" key="7">
    <source>
        <dbReference type="ARBA" id="ARBA00022840"/>
    </source>
</evidence>
<dbReference type="InterPro" id="IPR049940">
    <property type="entry name" value="GluQ/Sye"/>
</dbReference>
<dbReference type="GO" id="GO:0004818">
    <property type="term" value="F:glutamate-tRNA ligase activity"/>
    <property type="evidence" value="ECO:0007669"/>
    <property type="project" value="UniProtKB-UniRule"/>
</dbReference>
<evidence type="ECO:0000259" key="12">
    <source>
        <dbReference type="Pfam" id="PF00749"/>
    </source>
</evidence>
<dbReference type="SUPFAM" id="SSF48163">
    <property type="entry name" value="An anticodon-binding domain of class I aminoacyl-tRNA synthetases"/>
    <property type="match status" value="1"/>
</dbReference>
<dbReference type="InterPro" id="IPR001412">
    <property type="entry name" value="aa-tRNA-synth_I_CS"/>
</dbReference>
<sequence>MTFRVRLAPSPTGNLHIGTARTGLFNWLFARHHEGKFILRIEDTDTERSRPEYTDNIFEGLRWLGMDWDEGPFFQTKRLEMYKEKVQSLLDKGLAYRCYTTSKELEALRESQKARNQAPRYDNRHRDLTPEQEAEFKAEGRSFVIRFKIDDTREIKWNDLVRGEMSWVGSDLGGDMVIARAADDGIGQPLYNFAVVVDDMDMQITHVIRGEDHIANTAKQILLYEAFGAKVPEFSHTPLILNEKGAKLSKRDGVTSISDFKKMGFTPEGLVNYMTLLGWSPPDSTQEIFTLQEAAKDFSFDRVNKAGAKFDWDKLDWINSQYIHSMSVDKLTDLLIPFWKEAGYTFTETKDRDWLEKLTALIQPGISRLTEAVEIAKLFSTETVDFNSEAREQLQKEGVKPALQGVVAALDSEVNASIAKDIIKRVVKEQNVKKGLLMRSLRAALTGEMKGPDIVESWVLLNNTGSDKLRLQQAIEIAD</sequence>
<name>A0A1Z4LN25_9CYAN</name>
<keyword evidence="8 11" id="KW-0648">Protein biosynthesis</keyword>
<dbReference type="InterPro" id="IPR020752">
    <property type="entry name" value="Glu-tRNA-synth_I_codon-bd_sub1"/>
</dbReference>
<dbReference type="Gene3D" id="1.10.8.70">
    <property type="entry name" value="Glutamate-tRNA synthetase, class I, anticodon-binding domain 1"/>
    <property type="match status" value="1"/>
</dbReference>
<dbReference type="PRINTS" id="PR00987">
    <property type="entry name" value="TRNASYNTHGLU"/>
</dbReference>
<dbReference type="EC" id="6.1.1.17" evidence="11"/>
<dbReference type="OrthoDB" id="9807503at2"/>
<evidence type="ECO:0000256" key="4">
    <source>
        <dbReference type="ARBA" id="ARBA00022490"/>
    </source>
</evidence>
<evidence type="ECO:0000256" key="8">
    <source>
        <dbReference type="ARBA" id="ARBA00022917"/>
    </source>
</evidence>
<dbReference type="Gene3D" id="3.90.800.10">
    <property type="entry name" value="Glutamyl-tRNA Synthetase, Domain 3"/>
    <property type="match status" value="1"/>
</dbReference>
<comment type="function">
    <text evidence="11">Catalyzes the attachment of glutamate to tRNA(Glu) in a two-step reaction: glutamate is first activated by ATP to form Glu-AMP and then transferred to the acceptor end of tRNA(Glu).</text>
</comment>
<evidence type="ECO:0000313" key="14">
    <source>
        <dbReference type="EMBL" id="BAY82619.1"/>
    </source>
</evidence>
<evidence type="ECO:0000256" key="10">
    <source>
        <dbReference type="ARBA" id="ARBA00048351"/>
    </source>
</evidence>
<dbReference type="GO" id="GO:0005524">
    <property type="term" value="F:ATP binding"/>
    <property type="evidence" value="ECO:0007669"/>
    <property type="project" value="UniProtKB-UniRule"/>
</dbReference>
<dbReference type="PROSITE" id="PS00178">
    <property type="entry name" value="AA_TRNA_LIGASE_I"/>
    <property type="match status" value="1"/>
</dbReference>
<dbReference type="InterPro" id="IPR033910">
    <property type="entry name" value="GluRS_core"/>
</dbReference>
<dbReference type="FunFam" id="3.40.50.620:FF:000007">
    <property type="entry name" value="Glutamate--tRNA ligase"/>
    <property type="match status" value="1"/>
</dbReference>
<proteinExistence type="inferred from homology"/>
<dbReference type="Pfam" id="PF00749">
    <property type="entry name" value="tRNA-synt_1c"/>
    <property type="match status" value="1"/>
</dbReference>
<dbReference type="HAMAP" id="MF_00022">
    <property type="entry name" value="Glu_tRNA_synth_type1"/>
    <property type="match status" value="1"/>
</dbReference>
<evidence type="ECO:0000256" key="3">
    <source>
        <dbReference type="ARBA" id="ARBA00011245"/>
    </source>
</evidence>
<dbReference type="SUPFAM" id="SSF52374">
    <property type="entry name" value="Nucleotidylyl transferase"/>
    <property type="match status" value="1"/>
</dbReference>
<dbReference type="CDD" id="cd00808">
    <property type="entry name" value="GluRS_core"/>
    <property type="match status" value="1"/>
</dbReference>
<evidence type="ECO:0000256" key="9">
    <source>
        <dbReference type="ARBA" id="ARBA00023146"/>
    </source>
</evidence>
<dbReference type="InterPro" id="IPR014729">
    <property type="entry name" value="Rossmann-like_a/b/a_fold"/>
</dbReference>
<feature type="domain" description="Aminoacyl-tRNA synthetase class I anticodon-binding" evidence="13">
    <location>
        <begin position="330"/>
        <end position="474"/>
    </location>
</feature>
<reference evidence="14 15" key="1">
    <citation type="submission" date="2017-06" db="EMBL/GenBank/DDBJ databases">
        <title>Genome sequencing of cyanobaciteial culture collection at National Institute for Environmental Studies (NIES).</title>
        <authorList>
            <person name="Hirose Y."/>
            <person name="Shimura Y."/>
            <person name="Fujisawa T."/>
            <person name="Nakamura Y."/>
            <person name="Kawachi M."/>
        </authorList>
    </citation>
    <scope>NUCLEOTIDE SEQUENCE [LARGE SCALE GENOMIC DNA]</scope>
    <source>
        <strain evidence="14 15">NIES-267</strain>
    </source>
</reference>
<feature type="binding site" evidence="11">
    <location>
        <position position="250"/>
    </location>
    <ligand>
        <name>ATP</name>
        <dbReference type="ChEBI" id="CHEBI:30616"/>
    </ligand>
</feature>
<dbReference type="GO" id="GO:0006424">
    <property type="term" value="P:glutamyl-tRNA aminoacylation"/>
    <property type="evidence" value="ECO:0007669"/>
    <property type="project" value="UniProtKB-UniRule"/>
</dbReference>
<organism evidence="14 15">
    <name type="scientific">Calothrix parasitica NIES-267</name>
    <dbReference type="NCBI Taxonomy" id="1973488"/>
    <lineage>
        <taxon>Bacteria</taxon>
        <taxon>Bacillati</taxon>
        <taxon>Cyanobacteriota</taxon>
        <taxon>Cyanophyceae</taxon>
        <taxon>Nostocales</taxon>
        <taxon>Calotrichaceae</taxon>
        <taxon>Calothrix</taxon>
    </lineage>
</organism>
<comment type="subcellular location">
    <subcellularLocation>
        <location evidence="1 11">Cytoplasm</location>
    </subcellularLocation>
</comment>